<feature type="compositionally biased region" description="Polar residues" evidence="1">
    <location>
        <begin position="44"/>
        <end position="65"/>
    </location>
</feature>
<gene>
    <name evidence="2" type="ORF">M0R45_015945</name>
</gene>
<evidence type="ECO:0000313" key="3">
    <source>
        <dbReference type="Proteomes" id="UP001457282"/>
    </source>
</evidence>
<comment type="caution">
    <text evidence="2">The sequence shown here is derived from an EMBL/GenBank/DDBJ whole genome shotgun (WGS) entry which is preliminary data.</text>
</comment>
<protein>
    <submittedName>
        <fullName evidence="2">Uncharacterized protein</fullName>
    </submittedName>
</protein>
<feature type="region of interest" description="Disordered" evidence="1">
    <location>
        <begin position="1"/>
        <end position="65"/>
    </location>
</feature>
<reference evidence="2 3" key="1">
    <citation type="journal article" date="2023" name="G3 (Bethesda)">
        <title>A chromosome-length genome assembly and annotation of blackberry (Rubus argutus, cv. 'Hillquist').</title>
        <authorList>
            <person name="Bruna T."/>
            <person name="Aryal R."/>
            <person name="Dudchenko O."/>
            <person name="Sargent D.J."/>
            <person name="Mead D."/>
            <person name="Buti M."/>
            <person name="Cavallini A."/>
            <person name="Hytonen T."/>
            <person name="Andres J."/>
            <person name="Pham M."/>
            <person name="Weisz D."/>
            <person name="Mascagni F."/>
            <person name="Usai G."/>
            <person name="Natali L."/>
            <person name="Bassil N."/>
            <person name="Fernandez G.E."/>
            <person name="Lomsadze A."/>
            <person name="Armour M."/>
            <person name="Olukolu B."/>
            <person name="Poorten T."/>
            <person name="Britton C."/>
            <person name="Davik J."/>
            <person name="Ashrafi H."/>
            <person name="Aiden E.L."/>
            <person name="Borodovsky M."/>
            <person name="Worthington M."/>
        </authorList>
    </citation>
    <scope>NUCLEOTIDE SEQUENCE [LARGE SCALE GENOMIC DNA]</scope>
    <source>
        <strain evidence="2">PI 553951</strain>
    </source>
</reference>
<dbReference type="Proteomes" id="UP001457282">
    <property type="component" value="Unassembled WGS sequence"/>
</dbReference>
<proteinExistence type="predicted"/>
<keyword evidence="3" id="KW-1185">Reference proteome</keyword>
<name>A0AAW1XUT4_RUBAR</name>
<organism evidence="2 3">
    <name type="scientific">Rubus argutus</name>
    <name type="common">Southern blackberry</name>
    <dbReference type="NCBI Taxonomy" id="59490"/>
    <lineage>
        <taxon>Eukaryota</taxon>
        <taxon>Viridiplantae</taxon>
        <taxon>Streptophyta</taxon>
        <taxon>Embryophyta</taxon>
        <taxon>Tracheophyta</taxon>
        <taxon>Spermatophyta</taxon>
        <taxon>Magnoliopsida</taxon>
        <taxon>eudicotyledons</taxon>
        <taxon>Gunneridae</taxon>
        <taxon>Pentapetalae</taxon>
        <taxon>rosids</taxon>
        <taxon>fabids</taxon>
        <taxon>Rosales</taxon>
        <taxon>Rosaceae</taxon>
        <taxon>Rosoideae</taxon>
        <taxon>Rosoideae incertae sedis</taxon>
        <taxon>Rubus</taxon>
    </lineage>
</organism>
<accession>A0AAW1XUT4</accession>
<sequence>MHRRFLQRRSPSPPTRPASSSPSLGPQTKPPQPSPASLKPPRRQGNTSRPLPTPSSDLQLATPSPLNLLPGHTVLLYRRPPLELSLSLGKDYINLGGCWAF</sequence>
<evidence type="ECO:0000256" key="1">
    <source>
        <dbReference type="SAM" id="MobiDB-lite"/>
    </source>
</evidence>
<evidence type="ECO:0000313" key="2">
    <source>
        <dbReference type="EMBL" id="KAK9939242.1"/>
    </source>
</evidence>
<dbReference type="AlphaFoldDB" id="A0AAW1XUT4"/>
<dbReference type="EMBL" id="JBEDUW010000003">
    <property type="protein sequence ID" value="KAK9939242.1"/>
    <property type="molecule type" value="Genomic_DNA"/>
</dbReference>